<dbReference type="SUPFAM" id="SSF47384">
    <property type="entry name" value="Homodimeric domain of signal transducing histidine kinase"/>
    <property type="match status" value="1"/>
</dbReference>
<dbReference type="Proteomes" id="UP000319894">
    <property type="component" value="Unassembled WGS sequence"/>
</dbReference>
<dbReference type="InterPro" id="IPR036097">
    <property type="entry name" value="HisK_dim/P_sf"/>
</dbReference>
<dbReference type="Gene3D" id="3.30.565.10">
    <property type="entry name" value="Histidine kinase-like ATPase, C-terminal domain"/>
    <property type="match status" value="1"/>
</dbReference>
<dbReference type="Pfam" id="PF13426">
    <property type="entry name" value="PAS_9"/>
    <property type="match status" value="1"/>
</dbReference>
<dbReference type="InterPro" id="IPR000014">
    <property type="entry name" value="PAS"/>
</dbReference>
<accession>A0A554NFS2</accession>
<feature type="domain" description="PAC" evidence="3">
    <location>
        <begin position="1"/>
        <end position="41"/>
    </location>
</feature>
<proteinExistence type="predicted"/>
<dbReference type="EMBL" id="QMDX01000001">
    <property type="protein sequence ID" value="TSD16242.1"/>
    <property type="molecule type" value="Genomic_DNA"/>
</dbReference>
<evidence type="ECO:0000313" key="4">
    <source>
        <dbReference type="EMBL" id="TSD16242.1"/>
    </source>
</evidence>
<dbReference type="InterPro" id="IPR035965">
    <property type="entry name" value="PAS-like_dom_sf"/>
</dbReference>
<dbReference type="InParanoid" id="A0A554NFS2"/>
<comment type="caution">
    <text evidence="4">The sequence shown here is derived from an EMBL/GenBank/DDBJ whole genome shotgun (WGS) entry which is preliminary data.</text>
</comment>
<name>A0A554NFS2_9EURY</name>
<gene>
    <name evidence="4" type="ORF">DP107_03575</name>
</gene>
<sequence length="390" mass="42744">MNDEVLRDRSSGVYRDGELVRLIGIARDITALREREQELRAFRTAVEHAAHAISWLTPDGEIEYVNPAFETQTGYDAAEAVGERIDVLRAGVHDEGEYGQMWETLAQGEIWEQKAVRRRKGGERYIANRTLSPVIEDGELQRVVAVAADVTDRRRREQQLSVLQRVLRHDLRNSLNEILLAAESIERTDDAVADRAGAIRQTVEETLSLVRDVKRMQELFEQEEAEVKRMVDVAGVVAEQVATLRTERPAVTVETSLPEPVWVVGNGLLGRAVRNVLQNAVEHNDSATPALEVAVSERPATDEVAVRIVDNGPGIPARTVSVLEAGAEEPLSHLDGFGLWLVQWVVSLSGGTVEFETGVMSADGTTASEADRGTAVTLLLPAGEPPGNGE</sequence>
<dbReference type="CDD" id="cd00130">
    <property type="entry name" value="PAS"/>
    <property type="match status" value="1"/>
</dbReference>
<feature type="domain" description="Histidine kinase" evidence="1">
    <location>
        <begin position="166"/>
        <end position="384"/>
    </location>
</feature>
<evidence type="ECO:0000259" key="3">
    <source>
        <dbReference type="PROSITE" id="PS50113"/>
    </source>
</evidence>
<dbReference type="InterPro" id="IPR000700">
    <property type="entry name" value="PAS-assoc_C"/>
</dbReference>
<dbReference type="Pfam" id="PF02518">
    <property type="entry name" value="HATPase_c"/>
    <property type="match status" value="1"/>
</dbReference>
<dbReference type="PROSITE" id="PS50112">
    <property type="entry name" value="PAS"/>
    <property type="match status" value="1"/>
</dbReference>
<dbReference type="AlphaFoldDB" id="A0A554NFS2"/>
<dbReference type="InterPro" id="IPR003594">
    <property type="entry name" value="HATPase_dom"/>
</dbReference>
<feature type="domain" description="PAS" evidence="2">
    <location>
        <begin position="38"/>
        <end position="95"/>
    </location>
</feature>
<protein>
    <recommendedName>
        <fullName evidence="6">PAS domain S-box-containing protein</fullName>
    </recommendedName>
</protein>
<dbReference type="CDD" id="cd00075">
    <property type="entry name" value="HATPase"/>
    <property type="match status" value="1"/>
</dbReference>
<dbReference type="GO" id="GO:0000155">
    <property type="term" value="F:phosphorelay sensor kinase activity"/>
    <property type="evidence" value="ECO:0007669"/>
    <property type="project" value="InterPro"/>
</dbReference>
<dbReference type="PANTHER" id="PTHR43065">
    <property type="entry name" value="SENSOR HISTIDINE KINASE"/>
    <property type="match status" value="1"/>
</dbReference>
<dbReference type="CDD" id="cd00082">
    <property type="entry name" value="HisKA"/>
    <property type="match status" value="1"/>
</dbReference>
<evidence type="ECO:0008006" key="6">
    <source>
        <dbReference type="Google" id="ProtNLM"/>
    </source>
</evidence>
<dbReference type="PROSITE" id="PS50109">
    <property type="entry name" value="HIS_KIN"/>
    <property type="match status" value="1"/>
</dbReference>
<organism evidence="4 5">
    <name type="scientific">Haloglomus irregulare</name>
    <dbReference type="NCBI Taxonomy" id="2234134"/>
    <lineage>
        <taxon>Archaea</taxon>
        <taxon>Methanobacteriati</taxon>
        <taxon>Methanobacteriota</taxon>
        <taxon>Stenosarchaea group</taxon>
        <taxon>Halobacteria</taxon>
        <taxon>Halobacteriales</taxon>
        <taxon>Natronomonadaceae</taxon>
        <taxon>Haloglomus</taxon>
    </lineage>
</organism>
<dbReference type="PROSITE" id="PS50113">
    <property type="entry name" value="PAC"/>
    <property type="match status" value="2"/>
</dbReference>
<dbReference type="NCBIfam" id="TIGR00229">
    <property type="entry name" value="sensory_box"/>
    <property type="match status" value="1"/>
</dbReference>
<evidence type="ECO:0000259" key="2">
    <source>
        <dbReference type="PROSITE" id="PS50112"/>
    </source>
</evidence>
<dbReference type="InterPro" id="IPR036890">
    <property type="entry name" value="HATPase_C_sf"/>
</dbReference>
<dbReference type="SUPFAM" id="SSF55874">
    <property type="entry name" value="ATPase domain of HSP90 chaperone/DNA topoisomerase II/histidine kinase"/>
    <property type="match status" value="1"/>
</dbReference>
<reference evidence="4 5" key="1">
    <citation type="submission" date="2018-06" db="EMBL/GenBank/DDBJ databases">
        <title>Natronomonas sp. F16-60 a new haloarchaeon isolated from a solar saltern of Isla Cristina, Huelva, Spain.</title>
        <authorList>
            <person name="Duran-Viseras A."/>
            <person name="Sanchez-Porro C."/>
            <person name="Ventosa A."/>
        </authorList>
    </citation>
    <scope>NUCLEOTIDE SEQUENCE [LARGE SCALE GENOMIC DNA]</scope>
    <source>
        <strain evidence="4 5">F16-60</strain>
    </source>
</reference>
<dbReference type="RefSeq" id="WP_144260745.1">
    <property type="nucleotide sequence ID" value="NZ_QMDX01000001.1"/>
</dbReference>
<dbReference type="Gene3D" id="3.30.450.20">
    <property type="entry name" value="PAS domain"/>
    <property type="match status" value="1"/>
</dbReference>
<keyword evidence="5" id="KW-1185">Reference proteome</keyword>
<dbReference type="OrthoDB" id="230688at2157"/>
<dbReference type="InterPro" id="IPR003661">
    <property type="entry name" value="HisK_dim/P_dom"/>
</dbReference>
<dbReference type="SMART" id="SM00387">
    <property type="entry name" value="HATPase_c"/>
    <property type="match status" value="1"/>
</dbReference>
<evidence type="ECO:0000313" key="5">
    <source>
        <dbReference type="Proteomes" id="UP000319894"/>
    </source>
</evidence>
<feature type="domain" description="PAC" evidence="3">
    <location>
        <begin position="109"/>
        <end position="162"/>
    </location>
</feature>
<evidence type="ECO:0000259" key="1">
    <source>
        <dbReference type="PROSITE" id="PS50109"/>
    </source>
</evidence>
<dbReference type="InterPro" id="IPR005467">
    <property type="entry name" value="His_kinase_dom"/>
</dbReference>
<dbReference type="PANTHER" id="PTHR43065:SF42">
    <property type="entry name" value="TWO-COMPONENT SENSOR PPRA"/>
    <property type="match status" value="1"/>
</dbReference>
<dbReference type="SUPFAM" id="SSF55785">
    <property type="entry name" value="PYP-like sensor domain (PAS domain)"/>
    <property type="match status" value="1"/>
</dbReference>